<protein>
    <submittedName>
        <fullName evidence="3">MerR family transcriptional regulator</fullName>
    </submittedName>
</protein>
<dbReference type="GO" id="GO:0003700">
    <property type="term" value="F:DNA-binding transcription factor activity"/>
    <property type="evidence" value="ECO:0007669"/>
    <property type="project" value="InterPro"/>
</dbReference>
<dbReference type="AlphaFoldDB" id="A0A1S1R2C9"/>
<evidence type="ECO:0000313" key="4">
    <source>
        <dbReference type="Proteomes" id="UP000179627"/>
    </source>
</evidence>
<organism evidence="3 4">
    <name type="scientific">Parafrankia colletiae</name>
    <dbReference type="NCBI Taxonomy" id="573497"/>
    <lineage>
        <taxon>Bacteria</taxon>
        <taxon>Bacillati</taxon>
        <taxon>Actinomycetota</taxon>
        <taxon>Actinomycetes</taxon>
        <taxon>Frankiales</taxon>
        <taxon>Frankiaceae</taxon>
        <taxon>Parafrankia</taxon>
    </lineage>
</organism>
<proteinExistence type="predicted"/>
<dbReference type="SMART" id="SM00422">
    <property type="entry name" value="HTH_MERR"/>
    <property type="match status" value="1"/>
</dbReference>
<dbReference type="PROSITE" id="PS00552">
    <property type="entry name" value="HTH_MERR_1"/>
    <property type="match status" value="1"/>
</dbReference>
<name>A0A1S1R2C9_9ACTN</name>
<dbReference type="PROSITE" id="PS50937">
    <property type="entry name" value="HTH_MERR_2"/>
    <property type="match status" value="1"/>
</dbReference>
<dbReference type="OrthoDB" id="9809391at2"/>
<dbReference type="Gene3D" id="1.10.1660.10">
    <property type="match status" value="1"/>
</dbReference>
<dbReference type="PRINTS" id="PR00040">
    <property type="entry name" value="HTHMERR"/>
</dbReference>
<keyword evidence="1" id="KW-0238">DNA-binding</keyword>
<dbReference type="GO" id="GO:0003677">
    <property type="term" value="F:DNA binding"/>
    <property type="evidence" value="ECO:0007669"/>
    <property type="project" value="UniProtKB-KW"/>
</dbReference>
<dbReference type="EMBL" id="MBLM01000102">
    <property type="protein sequence ID" value="OHV39462.1"/>
    <property type="molecule type" value="Genomic_DNA"/>
</dbReference>
<evidence type="ECO:0000313" key="3">
    <source>
        <dbReference type="EMBL" id="OHV39462.1"/>
    </source>
</evidence>
<dbReference type="Pfam" id="PF13411">
    <property type="entry name" value="MerR_1"/>
    <property type="match status" value="1"/>
</dbReference>
<accession>A0A1S1R2C9</accession>
<dbReference type="PANTHER" id="PTHR30204">
    <property type="entry name" value="REDOX-CYCLING DRUG-SENSING TRANSCRIPTIONAL ACTIVATOR SOXR"/>
    <property type="match status" value="1"/>
</dbReference>
<evidence type="ECO:0000256" key="1">
    <source>
        <dbReference type="ARBA" id="ARBA00023125"/>
    </source>
</evidence>
<dbReference type="InterPro" id="IPR047057">
    <property type="entry name" value="MerR_fam"/>
</dbReference>
<comment type="caution">
    <text evidence="3">The sequence shown here is derived from an EMBL/GenBank/DDBJ whole genome shotgun (WGS) entry which is preliminary data.</text>
</comment>
<dbReference type="SUPFAM" id="SSF46955">
    <property type="entry name" value="Putative DNA-binding domain"/>
    <property type="match status" value="1"/>
</dbReference>
<reference evidence="4" key="1">
    <citation type="submission" date="2016-07" db="EMBL/GenBank/DDBJ databases">
        <title>Sequence Frankia sp. strain CcI1.17.</title>
        <authorList>
            <person name="Ghodhbane-Gtari F."/>
            <person name="Swanson E."/>
            <person name="Gueddou A."/>
            <person name="Morris K."/>
            <person name="Hezbri K."/>
            <person name="Ktari A."/>
            <person name="Nouioui I."/>
            <person name="Abebe-Akele F."/>
            <person name="Simpson S."/>
            <person name="Thomas K."/>
            <person name="Gtari M."/>
            <person name="Tisa L.S."/>
            <person name="Hurst S."/>
        </authorList>
    </citation>
    <scope>NUCLEOTIDE SEQUENCE [LARGE SCALE GENOMIC DNA]</scope>
    <source>
        <strain evidence="4">Cc1.17</strain>
    </source>
</reference>
<dbReference type="InterPro" id="IPR000551">
    <property type="entry name" value="MerR-type_HTH_dom"/>
</dbReference>
<feature type="domain" description="HTH merR-type" evidence="2">
    <location>
        <begin position="15"/>
        <end position="84"/>
    </location>
</feature>
<keyword evidence="4" id="KW-1185">Reference proteome</keyword>
<gene>
    <name evidence="3" type="ORF">CC117_14735</name>
</gene>
<evidence type="ECO:0000259" key="2">
    <source>
        <dbReference type="PROSITE" id="PS50937"/>
    </source>
</evidence>
<sequence length="155" mass="17692">MRRDESVPSLVRRNTLQIGEVAERVGLSLRTVRYYEEAGLLVPTGRTPGGFRLYDDDAVSRLLLIRKMKPLGFTLDEMRSLLAVRDELIDPQLASERRAELRERLRTWVVLAEQKLATLREQAGVAEDFVVGLHDDVERSQTTVQGESHDELPEH</sequence>
<dbReference type="Proteomes" id="UP000179627">
    <property type="component" value="Unassembled WGS sequence"/>
</dbReference>
<dbReference type="InterPro" id="IPR009061">
    <property type="entry name" value="DNA-bd_dom_put_sf"/>
</dbReference>
<dbReference type="PANTHER" id="PTHR30204:SF93">
    <property type="entry name" value="HTH MERR-TYPE DOMAIN-CONTAINING PROTEIN"/>
    <property type="match status" value="1"/>
</dbReference>